<feature type="region of interest" description="Disordered" evidence="1">
    <location>
        <begin position="156"/>
        <end position="176"/>
    </location>
</feature>
<organism evidence="3 4">
    <name type="scientific">Sphaerisporangium dianthi</name>
    <dbReference type="NCBI Taxonomy" id="1436120"/>
    <lineage>
        <taxon>Bacteria</taxon>
        <taxon>Bacillati</taxon>
        <taxon>Actinomycetota</taxon>
        <taxon>Actinomycetes</taxon>
        <taxon>Streptosporangiales</taxon>
        <taxon>Streptosporangiaceae</taxon>
        <taxon>Sphaerisporangium</taxon>
    </lineage>
</organism>
<dbReference type="InterPro" id="IPR029039">
    <property type="entry name" value="Flavoprotein-like_sf"/>
</dbReference>
<dbReference type="PANTHER" id="PTHR38030">
    <property type="entry name" value="PROTOPORPHYRINOGEN IX DEHYDROGENASE [MENAQUINONE]"/>
    <property type="match status" value="1"/>
</dbReference>
<dbReference type="Gene3D" id="3.40.50.360">
    <property type="match status" value="1"/>
</dbReference>
<evidence type="ECO:0000313" key="4">
    <source>
        <dbReference type="Proteomes" id="UP001596004"/>
    </source>
</evidence>
<dbReference type="InterPro" id="IPR008254">
    <property type="entry name" value="Flavodoxin/NO_synth"/>
</dbReference>
<dbReference type="SUPFAM" id="SSF52218">
    <property type="entry name" value="Flavoproteins"/>
    <property type="match status" value="1"/>
</dbReference>
<dbReference type="InterPro" id="IPR052200">
    <property type="entry name" value="Protoporphyrinogen_IX_DH"/>
</dbReference>
<dbReference type="Proteomes" id="UP001596004">
    <property type="component" value="Unassembled WGS sequence"/>
</dbReference>
<keyword evidence="4" id="KW-1185">Reference proteome</keyword>
<proteinExistence type="predicted"/>
<dbReference type="EMBL" id="JBHSFP010000086">
    <property type="protein sequence ID" value="MFC4537115.1"/>
    <property type="molecule type" value="Genomic_DNA"/>
</dbReference>
<dbReference type="Pfam" id="PF12724">
    <property type="entry name" value="Flavodoxin_5"/>
    <property type="match status" value="1"/>
</dbReference>
<evidence type="ECO:0000313" key="3">
    <source>
        <dbReference type="EMBL" id="MFC4537115.1"/>
    </source>
</evidence>
<sequence length="176" mass="18968">MARILVAHGSKRGSTAQIAEWIGEVLRDDGHEVDVLPADKARQVLGYDAVILGGSLYAGRWHAASRRFARRHAKTLEACSVWLFSSGPLDHSAVDHDIAPVAQVAGVMASVDALGHKTFGGRLLERPRGFVASMLAKSKAGDYRDRELVRAWAKEVSSQLDRPADRGDGGAERTGT</sequence>
<reference evidence="4" key="1">
    <citation type="journal article" date="2019" name="Int. J. Syst. Evol. Microbiol.">
        <title>The Global Catalogue of Microorganisms (GCM) 10K type strain sequencing project: providing services to taxonomists for standard genome sequencing and annotation.</title>
        <authorList>
            <consortium name="The Broad Institute Genomics Platform"/>
            <consortium name="The Broad Institute Genome Sequencing Center for Infectious Disease"/>
            <person name="Wu L."/>
            <person name="Ma J."/>
        </authorList>
    </citation>
    <scope>NUCLEOTIDE SEQUENCE [LARGE SCALE GENOMIC DNA]</scope>
    <source>
        <strain evidence="4">CGMCC 4.7132</strain>
    </source>
</reference>
<protein>
    <submittedName>
        <fullName evidence="3">Flavodoxin domain-containing protein</fullName>
    </submittedName>
</protein>
<feature type="domain" description="Flavodoxin-like" evidence="2">
    <location>
        <begin position="4"/>
        <end position="157"/>
    </location>
</feature>
<gene>
    <name evidence="3" type="ORF">ACFO60_40630</name>
</gene>
<dbReference type="PROSITE" id="PS50902">
    <property type="entry name" value="FLAVODOXIN_LIKE"/>
    <property type="match status" value="1"/>
</dbReference>
<accession>A0ABV9CWA6</accession>
<evidence type="ECO:0000259" key="2">
    <source>
        <dbReference type="PROSITE" id="PS50902"/>
    </source>
</evidence>
<comment type="caution">
    <text evidence="3">The sequence shown here is derived from an EMBL/GenBank/DDBJ whole genome shotgun (WGS) entry which is preliminary data.</text>
</comment>
<evidence type="ECO:0000256" key="1">
    <source>
        <dbReference type="SAM" id="MobiDB-lite"/>
    </source>
</evidence>
<feature type="compositionally biased region" description="Basic and acidic residues" evidence="1">
    <location>
        <begin position="162"/>
        <end position="176"/>
    </location>
</feature>
<dbReference type="InterPro" id="IPR026816">
    <property type="entry name" value="Flavodoxin_dom"/>
</dbReference>
<name>A0ABV9CWA6_9ACTN</name>
<dbReference type="PANTHER" id="PTHR38030:SF2">
    <property type="entry name" value="PROTOPORPHYRINOGEN IX DEHYDROGENASE [QUINONE]"/>
    <property type="match status" value="1"/>
</dbReference>